<dbReference type="Proteomes" id="UP000010445">
    <property type="component" value="Unassembled WGS sequence"/>
</dbReference>
<dbReference type="STRING" id="1035195.HMPREF9997_02157"/>
<keyword evidence="3" id="KW-1185">Reference proteome</keyword>
<dbReference type="EMBL" id="AMEM01000034">
    <property type="protein sequence ID" value="EKX88931.1"/>
    <property type="molecule type" value="Genomic_DNA"/>
</dbReference>
<name>L1MDB0_9CORY</name>
<evidence type="ECO:0000256" key="1">
    <source>
        <dbReference type="SAM" id="Phobius"/>
    </source>
</evidence>
<feature type="transmembrane region" description="Helical" evidence="1">
    <location>
        <begin position="21"/>
        <end position="41"/>
    </location>
</feature>
<feature type="transmembrane region" description="Helical" evidence="1">
    <location>
        <begin position="284"/>
        <end position="302"/>
    </location>
</feature>
<feature type="transmembrane region" description="Helical" evidence="1">
    <location>
        <begin position="152"/>
        <end position="176"/>
    </location>
</feature>
<feature type="transmembrane region" description="Helical" evidence="1">
    <location>
        <begin position="202"/>
        <end position="221"/>
    </location>
</feature>
<sequence length="440" mass="46546">MPATSRQVTREYAKHTFPATATAIAVFGFSCGVLAAVLNIRSAAVLEGDSSNIMVPISTNAAVSWVIASLFCVPFVLDKAFRRADYLNSCLAVIGWPIRRQVRMLAGQFAVILAGGTVLSYPVSVVTQWGLWRIRRANGVDMLFPQNVHAPISLTSLATATILTALPLGLSFLAVLRSAAFGKIRENLDPTPVIITVPRPRLLSGQSLVFLIAIVCLWGAIAAGDQAGIFVILAFVLLLSWFAATWTLPLTRAAEKVLAKATPRSPRSAALSALLGEFHSSLRAVFVPLVYILGVPAVLFSVSRTEAIAHHDPHAGVAVWDFSVLLGLALVYVGCACVVTFFIAAAEHNTTADYLNQVGIGELTTRVLRFLGIPAMLLGASLAVAAVFAFLASLLHATLLGGTIVAAFQGLRLGFSCGLAAVLLVVFAVVGTCCVLRARN</sequence>
<dbReference type="HOGENOM" id="CLU_622166_0_0_11"/>
<dbReference type="RefSeq" id="WP_006061581.1">
    <property type="nucleotide sequence ID" value="NZ_KB290820.1"/>
</dbReference>
<gene>
    <name evidence="2" type="ORF">HMPREF9997_02157</name>
</gene>
<keyword evidence="1" id="KW-1133">Transmembrane helix</keyword>
<accession>L1MDB0</accession>
<dbReference type="OrthoDB" id="4409919at2"/>
<organism evidence="2 3">
    <name type="scientific">Corynebacterium durum F0235</name>
    <dbReference type="NCBI Taxonomy" id="1035195"/>
    <lineage>
        <taxon>Bacteria</taxon>
        <taxon>Bacillati</taxon>
        <taxon>Actinomycetota</taxon>
        <taxon>Actinomycetes</taxon>
        <taxon>Mycobacteriales</taxon>
        <taxon>Corynebacteriaceae</taxon>
        <taxon>Corynebacterium</taxon>
    </lineage>
</organism>
<feature type="transmembrane region" description="Helical" evidence="1">
    <location>
        <begin position="322"/>
        <end position="346"/>
    </location>
</feature>
<keyword evidence="1" id="KW-0472">Membrane</keyword>
<proteinExistence type="predicted"/>
<keyword evidence="1" id="KW-0812">Transmembrane</keyword>
<feature type="transmembrane region" description="Helical" evidence="1">
    <location>
        <begin position="227"/>
        <end position="248"/>
    </location>
</feature>
<feature type="transmembrane region" description="Helical" evidence="1">
    <location>
        <begin position="413"/>
        <end position="436"/>
    </location>
</feature>
<dbReference type="PATRIC" id="fig|1035195.3.peg.1933"/>
<evidence type="ECO:0000313" key="2">
    <source>
        <dbReference type="EMBL" id="EKX88931.1"/>
    </source>
</evidence>
<dbReference type="AlphaFoldDB" id="L1MDB0"/>
<feature type="transmembrane region" description="Helical" evidence="1">
    <location>
        <begin position="367"/>
        <end position="393"/>
    </location>
</feature>
<evidence type="ECO:0008006" key="4">
    <source>
        <dbReference type="Google" id="ProtNLM"/>
    </source>
</evidence>
<feature type="transmembrane region" description="Helical" evidence="1">
    <location>
        <begin position="53"/>
        <end position="77"/>
    </location>
</feature>
<reference evidence="2 3" key="1">
    <citation type="submission" date="2012-05" db="EMBL/GenBank/DDBJ databases">
        <authorList>
            <person name="Weinstock G."/>
            <person name="Sodergren E."/>
            <person name="Lobos E.A."/>
            <person name="Fulton L."/>
            <person name="Fulton R."/>
            <person name="Courtney L."/>
            <person name="Fronick C."/>
            <person name="O'Laughlin M."/>
            <person name="Godfrey J."/>
            <person name="Wilson R.M."/>
            <person name="Miner T."/>
            <person name="Farmer C."/>
            <person name="Delehaunty K."/>
            <person name="Cordes M."/>
            <person name="Minx P."/>
            <person name="Tomlinson C."/>
            <person name="Chen J."/>
            <person name="Wollam A."/>
            <person name="Pepin K.H."/>
            <person name="Bhonagiri V."/>
            <person name="Zhang X."/>
            <person name="Suruliraj S."/>
            <person name="Warren W."/>
            <person name="Mitreva M."/>
            <person name="Mardis E.R."/>
            <person name="Wilson R.K."/>
        </authorList>
    </citation>
    <scope>NUCLEOTIDE SEQUENCE [LARGE SCALE GENOMIC DNA]</scope>
    <source>
        <strain evidence="2 3">F0235</strain>
    </source>
</reference>
<comment type="caution">
    <text evidence="2">The sequence shown here is derived from an EMBL/GenBank/DDBJ whole genome shotgun (WGS) entry which is preliminary data.</text>
</comment>
<feature type="transmembrane region" description="Helical" evidence="1">
    <location>
        <begin position="109"/>
        <end position="132"/>
    </location>
</feature>
<dbReference type="PROSITE" id="PS51257">
    <property type="entry name" value="PROKAR_LIPOPROTEIN"/>
    <property type="match status" value="1"/>
</dbReference>
<protein>
    <recommendedName>
        <fullName evidence="4">Efflux ABC transporter, permease protein</fullName>
    </recommendedName>
</protein>
<evidence type="ECO:0000313" key="3">
    <source>
        <dbReference type="Proteomes" id="UP000010445"/>
    </source>
</evidence>